<sequence>MGIFKLACVYFELRGGPQQGPQGGRINKFSLGSMLRELQGYKNHIFDMKQIGRNKIMVVFNSYIKANAIVEFINNENGMYTAYIPKHVVCISGVIAGIPNDITTEQIFTDLQSEVPVVDVYRLNRYVNGEKQPSNLDSNRVSITFRASRLPERVRLFCCVSKIQPFVQKVVFCKKCLRYNHKAENCKGFRRCQTCSERHEEEPYDNCQQQKKCLHCKKPHNTGSVGCPERLRQQQIKSIMAKKNYTFVEAREMVSFTSNNIFEPLNSLQDMPTLAETLSGSSDLKAQWQQTNNPRVPITPAVKLYTEKKKKPQNKRKRPATTESTMDSPEPLPGPSGTSKINQEENGVVLHNPHKVYEMEKWKTMLQDNRRNIEASVTNKYQNKAMSFYSELISDESVSCEMKEKVKQAVQKHFELKQTII</sequence>
<protein>
    <submittedName>
        <fullName evidence="2">Uncharacterized protein</fullName>
    </submittedName>
</protein>
<dbReference type="RefSeq" id="XP_062702627.1">
    <property type="nucleotide sequence ID" value="XM_062846643.1"/>
</dbReference>
<dbReference type="GeneID" id="134285589"/>
<organism evidence="2 3">
    <name type="scientific">Aedes albopictus</name>
    <name type="common">Asian tiger mosquito</name>
    <name type="synonym">Stegomyia albopicta</name>
    <dbReference type="NCBI Taxonomy" id="7160"/>
    <lineage>
        <taxon>Eukaryota</taxon>
        <taxon>Metazoa</taxon>
        <taxon>Ecdysozoa</taxon>
        <taxon>Arthropoda</taxon>
        <taxon>Hexapoda</taxon>
        <taxon>Insecta</taxon>
        <taxon>Pterygota</taxon>
        <taxon>Neoptera</taxon>
        <taxon>Endopterygota</taxon>
        <taxon>Diptera</taxon>
        <taxon>Nematocera</taxon>
        <taxon>Culicoidea</taxon>
        <taxon>Culicidae</taxon>
        <taxon>Culicinae</taxon>
        <taxon>Aedini</taxon>
        <taxon>Aedes</taxon>
        <taxon>Stegomyia</taxon>
    </lineage>
</organism>
<keyword evidence="3" id="KW-1185">Reference proteome</keyword>
<proteinExistence type="predicted"/>
<evidence type="ECO:0000313" key="3">
    <source>
        <dbReference type="Proteomes" id="UP000069940"/>
    </source>
</evidence>
<reference evidence="3" key="1">
    <citation type="journal article" date="2015" name="Proc. Natl. Acad. Sci. U.S.A.">
        <title>Genome sequence of the Asian Tiger mosquito, Aedes albopictus, reveals insights into its biology, genetics, and evolution.</title>
        <authorList>
            <person name="Chen X.G."/>
            <person name="Jiang X."/>
            <person name="Gu J."/>
            <person name="Xu M."/>
            <person name="Wu Y."/>
            <person name="Deng Y."/>
            <person name="Zhang C."/>
            <person name="Bonizzoni M."/>
            <person name="Dermauw W."/>
            <person name="Vontas J."/>
            <person name="Armbruster P."/>
            <person name="Huang X."/>
            <person name="Yang Y."/>
            <person name="Zhang H."/>
            <person name="He W."/>
            <person name="Peng H."/>
            <person name="Liu Y."/>
            <person name="Wu K."/>
            <person name="Chen J."/>
            <person name="Lirakis M."/>
            <person name="Topalis P."/>
            <person name="Van Leeuwen T."/>
            <person name="Hall A.B."/>
            <person name="Jiang X."/>
            <person name="Thorpe C."/>
            <person name="Mueller R.L."/>
            <person name="Sun C."/>
            <person name="Waterhouse R.M."/>
            <person name="Yan G."/>
            <person name="Tu Z.J."/>
            <person name="Fang X."/>
            <person name="James A.A."/>
        </authorList>
    </citation>
    <scope>NUCLEOTIDE SEQUENCE [LARGE SCALE GENOMIC DNA]</scope>
    <source>
        <strain evidence="3">Foshan</strain>
    </source>
</reference>
<accession>A0ABM1XVU2</accession>
<feature type="region of interest" description="Disordered" evidence="1">
    <location>
        <begin position="286"/>
        <end position="345"/>
    </location>
</feature>
<feature type="compositionally biased region" description="Polar residues" evidence="1">
    <location>
        <begin position="336"/>
        <end position="345"/>
    </location>
</feature>
<dbReference type="Proteomes" id="UP000069940">
    <property type="component" value="Unassembled WGS sequence"/>
</dbReference>
<evidence type="ECO:0000256" key="1">
    <source>
        <dbReference type="SAM" id="MobiDB-lite"/>
    </source>
</evidence>
<evidence type="ECO:0000313" key="2">
    <source>
        <dbReference type="EnsemblMetazoa" id="AALFPA23_003363.P3664"/>
    </source>
</evidence>
<reference evidence="2" key="2">
    <citation type="submission" date="2025-05" db="UniProtKB">
        <authorList>
            <consortium name="EnsemblMetazoa"/>
        </authorList>
    </citation>
    <scope>IDENTIFICATION</scope>
    <source>
        <strain evidence="2">Foshan</strain>
    </source>
</reference>
<name>A0ABM1XVU2_AEDAL</name>
<feature type="compositionally biased region" description="Basic residues" evidence="1">
    <location>
        <begin position="308"/>
        <end position="319"/>
    </location>
</feature>
<dbReference type="EnsemblMetazoa" id="AALFPA23_003363.R3664">
    <property type="protein sequence ID" value="AALFPA23_003363.P3664"/>
    <property type="gene ID" value="AALFPA23_003363"/>
</dbReference>